<gene>
    <name evidence="3" type="ORF">A4R35_01745</name>
</gene>
<evidence type="ECO:0000259" key="2">
    <source>
        <dbReference type="SMART" id="SM01043"/>
    </source>
</evidence>
<proteinExistence type="predicted"/>
<dbReference type="GO" id="GO:0006355">
    <property type="term" value="P:regulation of DNA-templated transcription"/>
    <property type="evidence" value="ECO:0007669"/>
    <property type="project" value="InterPro"/>
</dbReference>
<dbReference type="InterPro" id="IPR051677">
    <property type="entry name" value="AfsR-DnrI-RedD_regulator"/>
</dbReference>
<dbReference type="AlphaFoldDB" id="A0A328VIX8"/>
<dbReference type="InterPro" id="IPR036388">
    <property type="entry name" value="WH-like_DNA-bd_sf"/>
</dbReference>
<dbReference type="SUPFAM" id="SSF52540">
    <property type="entry name" value="P-loop containing nucleoside triphosphate hydrolases"/>
    <property type="match status" value="1"/>
</dbReference>
<dbReference type="EMBL" id="MCIF01000002">
    <property type="protein sequence ID" value="RAQ94235.1"/>
    <property type="molecule type" value="Genomic_DNA"/>
</dbReference>
<comment type="caution">
    <text evidence="3">The sequence shown here is derived from an EMBL/GenBank/DDBJ whole genome shotgun (WGS) entry which is preliminary data.</text>
</comment>
<dbReference type="SUPFAM" id="SSF46894">
    <property type="entry name" value="C-terminal effector domain of the bipartite response regulators"/>
    <property type="match status" value="1"/>
</dbReference>
<evidence type="ECO:0000313" key="4">
    <source>
        <dbReference type="Proteomes" id="UP000248706"/>
    </source>
</evidence>
<name>A0A328VIX8_9CHLR</name>
<dbReference type="InterPro" id="IPR016032">
    <property type="entry name" value="Sig_transdc_resp-reg_C-effctor"/>
</dbReference>
<dbReference type="GO" id="GO:0003677">
    <property type="term" value="F:DNA binding"/>
    <property type="evidence" value="ECO:0007669"/>
    <property type="project" value="InterPro"/>
</dbReference>
<dbReference type="PANTHER" id="PTHR35807">
    <property type="entry name" value="TRANSCRIPTIONAL REGULATOR REDD-RELATED"/>
    <property type="match status" value="1"/>
</dbReference>
<dbReference type="PANTHER" id="PTHR35807:SF2">
    <property type="entry name" value="TRANSCRIPTIONAL ACTIVATOR DOMAIN"/>
    <property type="match status" value="1"/>
</dbReference>
<dbReference type="InterPro" id="IPR005158">
    <property type="entry name" value="BTAD"/>
</dbReference>
<accession>A0A328VIX8</accession>
<dbReference type="InterPro" id="IPR041617">
    <property type="entry name" value="TPR_MalT"/>
</dbReference>
<evidence type="ECO:0000256" key="1">
    <source>
        <dbReference type="SAM" id="MobiDB-lite"/>
    </source>
</evidence>
<dbReference type="OrthoDB" id="134937at2"/>
<sequence length="1173" mass="133044">MQERDLQKKISAPMLPARILHRQRLVTYLEEAVGRVQKRDGTQAHYQLVSLWAPAGYGKTTLLADFARSTSLPCCWYFLEQEDSNCSIFIYTLLKSLQSLFPSLSELEPLLTNLLCEQVTAPAKIYQPALDALSQALTEVARQDFAIFLCNYGAANAHASLTQLLHYLLKRLPSSATLVIESRTALDPSFAPLFAQRQICAVNKALLRFTAREIVELARLQGLSRLSEEEAEQLARDFDGWITGILLATRLGEQAAPDPGEIGIPEQTKPLYQQRIIAEQRRAHLTSYLINDVLSHEPEIKSFMQLACIFQEMHPEICDALLETDKAREWLTSMEQQGLFVTSHLDHGQRFYTCLPVVRSLFQEQFRQSDPERFYALHWRAARLWQDRKNYEQAMYHALEAHAYELAGEILFTYARLQLQQGQIDGIIRWLNALPASLLEQHPQLLTIRAYVLLEEGQHREALPLLERAITLLSGAEHTLASSKKVTFLAEIHLLRSKALFQEGEYSQALQLCQQVLLHLPEHEDELRAAAEMRLGICACLQGDVATGITYLQQALRTWSHQPSLNLAIAVHSALANTYYLVNKLDLAEHHLLCAISYGEQARNIRGIINNRILQGLILGRRGALAEAEAVLQQALVMARATPGYHRGEAYALGNLGSLALLQGHSRQALAYCQEALVLACQYGNRSLCNSIYSTMALAYLFLGDQTSARHFVEAIRVGERTSAQAGYEWSWSRLTAGLVYLYQGCYEQAYTSLAETLALLRKADLRQEQLLATLRLAACQLARQHVGEAVELLEEVGRLLEEGETDKLLVLGEMERLAELRTLIEREPELEHLRTLLALEKAPEQNVSATQGGVSGGSVEEPRARLKILAFGEPMVLVDDQPIKNWRRMSAMELFFFLLNSDQPLSREQVIAALWPEDCEQVDKAFHMALYYLRKALGKTCVVFSIDGYSLNLATCYGGSIWYDVKEFQGRWSEARQALARGEEENAQQALLRMLELYRGDYGRPFYSDWCRQRRDELRTTYLEALGQLAQIAWNHQDMEACMYYWRKALAVDNCMEEAHYGIMLCYMAQGKRSAALRQYQLCKKILQQELCVEPGSLLQELYRRLSSTAESPQMRQMAPGKLSGFSGFLHSQAGDNTDKVSIHRTPAQAERKLEREWREEEQYASKRGKGQ</sequence>
<evidence type="ECO:0000313" key="3">
    <source>
        <dbReference type="EMBL" id="RAQ94235.1"/>
    </source>
</evidence>
<dbReference type="InterPro" id="IPR011990">
    <property type="entry name" value="TPR-like_helical_dom_sf"/>
</dbReference>
<dbReference type="InterPro" id="IPR059106">
    <property type="entry name" value="WHD_MalT"/>
</dbReference>
<keyword evidence="4" id="KW-1185">Reference proteome</keyword>
<dbReference type="Gene3D" id="1.10.10.10">
    <property type="entry name" value="Winged helix-like DNA-binding domain superfamily/Winged helix DNA-binding domain"/>
    <property type="match status" value="1"/>
</dbReference>
<dbReference type="Gene3D" id="3.40.50.300">
    <property type="entry name" value="P-loop containing nucleotide triphosphate hydrolases"/>
    <property type="match status" value="1"/>
</dbReference>
<reference evidence="3 4" key="1">
    <citation type="submission" date="2016-08" db="EMBL/GenBank/DDBJ databases">
        <title>Analysis of Carbohydrate Active Enzymes in Thermogemmatispora T81 Reveals Carbohydrate Degradation Ability.</title>
        <authorList>
            <person name="Tomazini A."/>
            <person name="Lal S."/>
            <person name="Stott M."/>
            <person name="Henrissat B."/>
            <person name="Polikarpov I."/>
            <person name="Sparling R."/>
            <person name="Levin D.B."/>
        </authorList>
    </citation>
    <scope>NUCLEOTIDE SEQUENCE [LARGE SCALE GENOMIC DNA]</scope>
    <source>
        <strain evidence="3 4">T81</strain>
    </source>
</reference>
<dbReference type="SUPFAM" id="SSF48452">
    <property type="entry name" value="TPR-like"/>
    <property type="match status" value="4"/>
</dbReference>
<feature type="compositionally biased region" description="Basic and acidic residues" evidence="1">
    <location>
        <begin position="1151"/>
        <end position="1166"/>
    </location>
</feature>
<organism evidence="3 4">
    <name type="scientific">Thermogemmatispora tikiterensis</name>
    <dbReference type="NCBI Taxonomy" id="1825093"/>
    <lineage>
        <taxon>Bacteria</taxon>
        <taxon>Bacillati</taxon>
        <taxon>Chloroflexota</taxon>
        <taxon>Ktedonobacteria</taxon>
        <taxon>Thermogemmatisporales</taxon>
        <taxon>Thermogemmatisporaceae</taxon>
        <taxon>Thermogemmatispora</taxon>
    </lineage>
</organism>
<dbReference type="Proteomes" id="UP000248706">
    <property type="component" value="Unassembled WGS sequence"/>
</dbReference>
<dbReference type="Pfam" id="PF17874">
    <property type="entry name" value="TPR_MalT"/>
    <property type="match status" value="1"/>
</dbReference>
<feature type="region of interest" description="Disordered" evidence="1">
    <location>
        <begin position="1135"/>
        <end position="1173"/>
    </location>
</feature>
<dbReference type="SMART" id="SM01043">
    <property type="entry name" value="BTAD"/>
    <property type="match status" value="1"/>
</dbReference>
<dbReference type="Gene3D" id="1.25.40.10">
    <property type="entry name" value="Tetratricopeptide repeat domain"/>
    <property type="match status" value="3"/>
</dbReference>
<dbReference type="InterPro" id="IPR027417">
    <property type="entry name" value="P-loop_NTPase"/>
</dbReference>
<feature type="domain" description="Bacterial transcriptional activator" evidence="2">
    <location>
        <begin position="964"/>
        <end position="1108"/>
    </location>
</feature>
<dbReference type="SMART" id="SM00028">
    <property type="entry name" value="TPR"/>
    <property type="match status" value="8"/>
</dbReference>
<dbReference type="Pfam" id="PF03704">
    <property type="entry name" value="BTAD"/>
    <property type="match status" value="1"/>
</dbReference>
<protein>
    <recommendedName>
        <fullName evidence="2">Bacterial transcriptional activator domain-containing protein</fullName>
    </recommendedName>
</protein>
<dbReference type="Pfam" id="PF25873">
    <property type="entry name" value="WHD_MalT"/>
    <property type="match status" value="1"/>
</dbReference>
<dbReference type="InterPro" id="IPR019734">
    <property type="entry name" value="TPR_rpt"/>
</dbReference>